<evidence type="ECO:0000256" key="1">
    <source>
        <dbReference type="SAM" id="Phobius"/>
    </source>
</evidence>
<dbReference type="EMBL" id="QRSS01000006">
    <property type="protein sequence ID" value="RGQ05706.1"/>
    <property type="molecule type" value="Genomic_DNA"/>
</dbReference>
<protein>
    <submittedName>
        <fullName evidence="2">DUF1275 domain-containing protein</fullName>
    </submittedName>
</protein>
<gene>
    <name evidence="3" type="ORF">DW040_03520</name>
    <name evidence="2" type="ORF">DWZ12_07390</name>
</gene>
<name>A0A411ZS60_9FIRM</name>
<evidence type="ECO:0000313" key="3">
    <source>
        <dbReference type="EMBL" id="RHK98390.1"/>
    </source>
</evidence>
<sequence length="245" mass="27195">MSEIIIKNDKIRKGMIFMDEATLERRLHLNMTLIGGFMVGYGVINRHDILGSAQTGNMVSLAMDAVGHADEEWFFRIIALIIYVASVSLTVILSHKISKMSQKRLSILIDGAVLLIIGFYPAEMNPFVALFPIFFATAFQWCSFKGADGFASSSIFCTNNLRQCITGFTEYLCSKDEQSLHRGIYFGKVLLSFYGGVAVSFLATQILDLKASWIGILPTVSAFLLCNVEYGRCKVKKEDILKASA</sequence>
<feature type="transmembrane region" description="Helical" evidence="1">
    <location>
        <begin position="105"/>
        <end position="121"/>
    </location>
</feature>
<dbReference type="AlphaFoldDB" id="A0A411ZS60"/>
<dbReference type="PANTHER" id="PTHR37314:SF4">
    <property type="entry name" value="UPF0700 TRANSMEMBRANE PROTEIN YOAK"/>
    <property type="match status" value="1"/>
</dbReference>
<reference evidence="4 5" key="1">
    <citation type="submission" date="2018-08" db="EMBL/GenBank/DDBJ databases">
        <title>A genome reference for cultivated species of the human gut microbiota.</title>
        <authorList>
            <person name="Zou Y."/>
            <person name="Xue W."/>
            <person name="Luo G."/>
        </authorList>
    </citation>
    <scope>NUCLEOTIDE SEQUENCE [LARGE SCALE GENOMIC DNA]</scope>
    <source>
        <strain evidence="2 4">AF29-2BH</strain>
        <strain evidence="3 5">AF39-4</strain>
    </source>
</reference>
<evidence type="ECO:0000313" key="4">
    <source>
        <dbReference type="Proteomes" id="UP000283585"/>
    </source>
</evidence>
<feature type="transmembrane region" description="Helical" evidence="1">
    <location>
        <begin position="213"/>
        <end position="230"/>
    </location>
</feature>
<comment type="caution">
    <text evidence="2">The sequence shown here is derived from an EMBL/GenBank/DDBJ whole genome shotgun (WGS) entry which is preliminary data.</text>
</comment>
<dbReference type="Pfam" id="PF06912">
    <property type="entry name" value="DUF1275"/>
    <property type="match status" value="1"/>
</dbReference>
<feature type="transmembrane region" description="Helical" evidence="1">
    <location>
        <begin position="73"/>
        <end position="93"/>
    </location>
</feature>
<organism evidence="2 4">
    <name type="scientific">Blautia obeum</name>
    <dbReference type="NCBI Taxonomy" id="40520"/>
    <lineage>
        <taxon>Bacteria</taxon>
        <taxon>Bacillati</taxon>
        <taxon>Bacillota</taxon>
        <taxon>Clostridia</taxon>
        <taxon>Lachnospirales</taxon>
        <taxon>Lachnospiraceae</taxon>
        <taxon>Blautia</taxon>
    </lineage>
</organism>
<keyword evidence="1" id="KW-1133">Transmembrane helix</keyword>
<dbReference type="InterPro" id="IPR010699">
    <property type="entry name" value="DUF1275"/>
</dbReference>
<proteinExistence type="predicted"/>
<dbReference type="PANTHER" id="PTHR37314">
    <property type="entry name" value="SLR0142 PROTEIN"/>
    <property type="match status" value="1"/>
</dbReference>
<feature type="transmembrane region" description="Helical" evidence="1">
    <location>
        <begin position="185"/>
        <end position="207"/>
    </location>
</feature>
<dbReference type="EMBL" id="QROE01000001">
    <property type="protein sequence ID" value="RHK98390.1"/>
    <property type="molecule type" value="Genomic_DNA"/>
</dbReference>
<keyword evidence="1" id="KW-0812">Transmembrane</keyword>
<evidence type="ECO:0000313" key="2">
    <source>
        <dbReference type="EMBL" id="RGQ05706.1"/>
    </source>
</evidence>
<dbReference type="Proteomes" id="UP000283585">
    <property type="component" value="Unassembled WGS sequence"/>
</dbReference>
<keyword evidence="1" id="KW-0472">Membrane</keyword>
<accession>A0A411ZS60</accession>
<feature type="transmembrane region" description="Helical" evidence="1">
    <location>
        <begin position="127"/>
        <end position="144"/>
    </location>
</feature>
<dbReference type="Proteomes" id="UP000284267">
    <property type="component" value="Unassembled WGS sequence"/>
</dbReference>
<evidence type="ECO:0000313" key="5">
    <source>
        <dbReference type="Proteomes" id="UP000284267"/>
    </source>
</evidence>
<feature type="transmembrane region" description="Helical" evidence="1">
    <location>
        <begin position="27"/>
        <end position="44"/>
    </location>
</feature>